<feature type="signal peptide" evidence="1">
    <location>
        <begin position="1"/>
        <end position="16"/>
    </location>
</feature>
<comment type="caution">
    <text evidence="2">The sequence shown here is derived from an EMBL/GenBank/DDBJ whole genome shotgun (WGS) entry which is preliminary data.</text>
</comment>
<evidence type="ECO:0000313" key="2">
    <source>
        <dbReference type="EMBL" id="MFK2904780.1"/>
    </source>
</evidence>
<dbReference type="Proteomes" id="UP001620460">
    <property type="component" value="Unassembled WGS sequence"/>
</dbReference>
<accession>A0ABW8JX23</accession>
<sequence length="285" mass="30702">MYMLMALMLFPGLVRAATPTCDTSIHDGEQPRTVALQAVACQLQSHRLLLLGELHGTVESPGLLADLLRDQPPKRPIRLGFEWPVELQSKVDAYFRSQGTAADRAAFAAGRDWTYYDGRMSRAWLALIDALRDLHRQGRDVQVFTMEPVYGTPADVAAGGGPARVKEAGMARAIREQLKHAPPGALVAALMGNYHSRVGAQMPDRESSVTYRLAADHPLVVLPQSGHGTFWAILGGEGHAAVQTIQGGEPPLPKGYVVVRAVPDAPAGVEVEQITLPAFTASPHP</sequence>
<gene>
    <name evidence="2" type="ORF">ISP17_12515</name>
</gene>
<dbReference type="Gene3D" id="3.40.50.11550">
    <property type="match status" value="1"/>
</dbReference>
<organism evidence="2 3">
    <name type="scientific">Dyella ginsengisoli</name>
    <dbReference type="NCBI Taxonomy" id="363848"/>
    <lineage>
        <taxon>Bacteria</taxon>
        <taxon>Pseudomonadati</taxon>
        <taxon>Pseudomonadota</taxon>
        <taxon>Gammaproteobacteria</taxon>
        <taxon>Lysobacterales</taxon>
        <taxon>Rhodanobacteraceae</taxon>
        <taxon>Dyella</taxon>
    </lineage>
</organism>
<dbReference type="SUPFAM" id="SSF159501">
    <property type="entry name" value="EreA/ChaN-like"/>
    <property type="match status" value="1"/>
</dbReference>
<evidence type="ECO:0000313" key="3">
    <source>
        <dbReference type="Proteomes" id="UP001620460"/>
    </source>
</evidence>
<proteinExistence type="predicted"/>
<reference evidence="2 3" key="1">
    <citation type="submission" date="2020-10" db="EMBL/GenBank/DDBJ databases">
        <title>Phylogeny of dyella-like bacteria.</title>
        <authorList>
            <person name="Fu J."/>
        </authorList>
    </citation>
    <scope>NUCLEOTIDE SEQUENCE [LARGE SCALE GENOMIC DNA]</scope>
    <source>
        <strain evidence="2 3">Gsoil3046</strain>
    </source>
</reference>
<dbReference type="RefSeq" id="WP_404633617.1">
    <property type="nucleotide sequence ID" value="NZ_JADIKM010000003.1"/>
</dbReference>
<evidence type="ECO:0000256" key="1">
    <source>
        <dbReference type="SAM" id="SignalP"/>
    </source>
</evidence>
<dbReference type="EMBL" id="JADIKM010000003">
    <property type="protein sequence ID" value="MFK2904780.1"/>
    <property type="molecule type" value="Genomic_DNA"/>
</dbReference>
<evidence type="ECO:0008006" key="4">
    <source>
        <dbReference type="Google" id="ProtNLM"/>
    </source>
</evidence>
<protein>
    <recommendedName>
        <fullName evidence="4">Haem-binding uptake Tiki superfamily ChaN domain-containing protein</fullName>
    </recommendedName>
</protein>
<keyword evidence="1" id="KW-0732">Signal</keyword>
<name>A0ABW8JX23_9GAMM</name>
<feature type="chain" id="PRO_5046088612" description="Haem-binding uptake Tiki superfamily ChaN domain-containing protein" evidence="1">
    <location>
        <begin position="17"/>
        <end position="285"/>
    </location>
</feature>
<keyword evidence="3" id="KW-1185">Reference proteome</keyword>